<accession>A0A8X7VNZ1</accession>
<name>A0A8X7VNZ1_BRACI</name>
<organism evidence="1 2">
    <name type="scientific">Brassica carinata</name>
    <name type="common">Ethiopian mustard</name>
    <name type="synonym">Abyssinian cabbage</name>
    <dbReference type="NCBI Taxonomy" id="52824"/>
    <lineage>
        <taxon>Eukaryota</taxon>
        <taxon>Viridiplantae</taxon>
        <taxon>Streptophyta</taxon>
        <taxon>Embryophyta</taxon>
        <taxon>Tracheophyta</taxon>
        <taxon>Spermatophyta</taxon>
        <taxon>Magnoliopsida</taxon>
        <taxon>eudicotyledons</taxon>
        <taxon>Gunneridae</taxon>
        <taxon>Pentapetalae</taxon>
        <taxon>rosids</taxon>
        <taxon>malvids</taxon>
        <taxon>Brassicales</taxon>
        <taxon>Brassicaceae</taxon>
        <taxon>Brassiceae</taxon>
        <taxon>Brassica</taxon>
    </lineage>
</organism>
<proteinExistence type="predicted"/>
<comment type="caution">
    <text evidence="1">The sequence shown here is derived from an EMBL/GenBank/DDBJ whole genome shotgun (WGS) entry which is preliminary data.</text>
</comment>
<sequence>MQVQNPGSSQKTYADRFAWSSLRSFKKAPIRKFWSPQDPRHLPCVDEVTKNFSGYQPAINNQQISKPVRSSG</sequence>
<evidence type="ECO:0000313" key="1">
    <source>
        <dbReference type="EMBL" id="KAG2314719.1"/>
    </source>
</evidence>
<gene>
    <name evidence="1" type="ORF">Bca52824_017841</name>
</gene>
<dbReference type="EMBL" id="JAAMPC010000004">
    <property type="protein sequence ID" value="KAG2314719.1"/>
    <property type="molecule type" value="Genomic_DNA"/>
</dbReference>
<keyword evidence="2" id="KW-1185">Reference proteome</keyword>
<protein>
    <submittedName>
        <fullName evidence="1">Uncharacterized protein</fullName>
    </submittedName>
</protein>
<evidence type="ECO:0000313" key="2">
    <source>
        <dbReference type="Proteomes" id="UP000886595"/>
    </source>
</evidence>
<dbReference type="Proteomes" id="UP000886595">
    <property type="component" value="Unassembled WGS sequence"/>
</dbReference>
<reference evidence="1 2" key="1">
    <citation type="submission" date="2020-02" db="EMBL/GenBank/DDBJ databases">
        <authorList>
            <person name="Ma Q."/>
            <person name="Huang Y."/>
            <person name="Song X."/>
            <person name="Pei D."/>
        </authorList>
    </citation>
    <scope>NUCLEOTIDE SEQUENCE [LARGE SCALE GENOMIC DNA]</scope>
    <source>
        <strain evidence="1">Sxm20200214</strain>
        <tissue evidence="1">Leaf</tissue>
    </source>
</reference>
<dbReference type="AlphaFoldDB" id="A0A8X7VNZ1"/>